<dbReference type="PANTHER" id="PTHR46888">
    <property type="entry name" value="ZINC KNUCKLE DOMAINCONTAINING PROTEIN-RELATED"/>
    <property type="match status" value="1"/>
</dbReference>
<dbReference type="PROSITE" id="PS00141">
    <property type="entry name" value="ASP_PROTEASE"/>
    <property type="match status" value="1"/>
</dbReference>
<evidence type="ECO:0000259" key="5">
    <source>
        <dbReference type="PROSITE" id="PS50800"/>
    </source>
</evidence>
<evidence type="ECO:0000256" key="2">
    <source>
        <dbReference type="SAM" id="Coils"/>
    </source>
</evidence>
<dbReference type="GO" id="GO:0008270">
    <property type="term" value="F:zinc ion binding"/>
    <property type="evidence" value="ECO:0007669"/>
    <property type="project" value="UniProtKB-KW"/>
</dbReference>
<protein>
    <recommendedName>
        <fullName evidence="8">CCHC-type domain-containing protein</fullName>
    </recommendedName>
</protein>
<dbReference type="Pfam" id="PF00098">
    <property type="entry name" value="zf-CCHC"/>
    <property type="match status" value="1"/>
</dbReference>
<sequence length="430" mass="49361">LIRMRNLSDFTVVALKRVLEERGYSSAGTKAELIIRVMEADPSGEWLRDEGAGSEVSDQHGNVEGASQTSARPNLDVQQKEIEIYRREKELAERELELMRRELELVRRGQMPQEGENAVGGGTRQRVVNDDDDVRGQSANARVNITAIADLLSYFDGKSATYDIWEKQIRLLKATYRLEDDAARLIIGMRLKGKALEWLHSKPEYVGMPFDSLLRELQSMFHRRQTKVTMRKKFEERIWKKDETFHEYYEALRNQARVQGFETVDTLLRGFEKVTFRERGMSNTSKHNNNRNNSKGEKKENKVGDNNKKNIAIHCHNCGMRDHLGINCPTKEQGVKCFECNERGHIASKCPRKIEGTKRSYAATRPIKRRYVKDVVVGEQQIKALIDSGSDLTMMRADEYVKLGSPCFRPGGLFCNFLRYKSSNEVCVIS</sequence>
<dbReference type="GO" id="GO:0006508">
    <property type="term" value="P:proteolysis"/>
    <property type="evidence" value="ECO:0007669"/>
    <property type="project" value="InterPro"/>
</dbReference>
<feature type="compositionally biased region" description="Basic and acidic residues" evidence="3">
    <location>
        <begin position="294"/>
        <end position="305"/>
    </location>
</feature>
<dbReference type="PROSITE" id="PS50158">
    <property type="entry name" value="ZF_CCHC"/>
    <property type="match status" value="1"/>
</dbReference>
<keyword evidence="7" id="KW-1185">Reference proteome</keyword>
<dbReference type="PROSITE" id="PS50800">
    <property type="entry name" value="SAP"/>
    <property type="match status" value="1"/>
</dbReference>
<feature type="coiled-coil region" evidence="2">
    <location>
        <begin position="75"/>
        <end position="109"/>
    </location>
</feature>
<dbReference type="AlphaFoldDB" id="A0A151IMF5"/>
<dbReference type="PANTHER" id="PTHR46888:SF1">
    <property type="entry name" value="RIBONUCLEASE H"/>
    <property type="match status" value="1"/>
</dbReference>
<dbReference type="STRING" id="456900.A0A151IMF5"/>
<evidence type="ECO:0000313" key="6">
    <source>
        <dbReference type="EMBL" id="KYN06053.1"/>
    </source>
</evidence>
<accession>A0A151IMF5</accession>
<dbReference type="InterPro" id="IPR003034">
    <property type="entry name" value="SAP_dom"/>
</dbReference>
<evidence type="ECO:0000259" key="4">
    <source>
        <dbReference type="PROSITE" id="PS50158"/>
    </source>
</evidence>
<dbReference type="InterPro" id="IPR036361">
    <property type="entry name" value="SAP_dom_sf"/>
</dbReference>
<feature type="non-terminal residue" evidence="6">
    <location>
        <position position="1"/>
    </location>
</feature>
<keyword evidence="2" id="KW-0175">Coiled coil</keyword>
<keyword evidence="1" id="KW-0479">Metal-binding</keyword>
<dbReference type="Pfam" id="PF02037">
    <property type="entry name" value="SAP"/>
    <property type="match status" value="1"/>
</dbReference>
<gene>
    <name evidence="6" type="ORF">ALC62_03005</name>
</gene>
<proteinExistence type="predicted"/>
<feature type="compositionally biased region" description="Low complexity" evidence="3">
    <location>
        <begin position="282"/>
        <end position="293"/>
    </location>
</feature>
<feature type="domain" description="SAP" evidence="5">
    <location>
        <begin position="7"/>
        <end position="41"/>
    </location>
</feature>
<dbReference type="SUPFAM" id="SSF68906">
    <property type="entry name" value="SAP domain"/>
    <property type="match status" value="1"/>
</dbReference>
<keyword evidence="1" id="KW-0863">Zinc-finger</keyword>
<evidence type="ECO:0000256" key="3">
    <source>
        <dbReference type="SAM" id="MobiDB-lite"/>
    </source>
</evidence>
<dbReference type="Proteomes" id="UP000078542">
    <property type="component" value="Unassembled WGS sequence"/>
</dbReference>
<evidence type="ECO:0000313" key="7">
    <source>
        <dbReference type="Proteomes" id="UP000078542"/>
    </source>
</evidence>
<dbReference type="EMBL" id="KQ977056">
    <property type="protein sequence ID" value="KYN06053.1"/>
    <property type="molecule type" value="Genomic_DNA"/>
</dbReference>
<dbReference type="InterPro" id="IPR036875">
    <property type="entry name" value="Znf_CCHC_sf"/>
</dbReference>
<dbReference type="SMART" id="SM00343">
    <property type="entry name" value="ZnF_C2HC"/>
    <property type="match status" value="2"/>
</dbReference>
<reference evidence="6 7" key="1">
    <citation type="submission" date="2016-03" db="EMBL/GenBank/DDBJ databases">
        <title>Cyphomyrmex costatus WGS genome.</title>
        <authorList>
            <person name="Nygaard S."/>
            <person name="Hu H."/>
            <person name="Boomsma J."/>
            <person name="Zhang G."/>
        </authorList>
    </citation>
    <scope>NUCLEOTIDE SEQUENCE [LARGE SCALE GENOMIC DNA]</scope>
    <source>
        <strain evidence="6">MS0001</strain>
        <tissue evidence="6">Whole body</tissue>
    </source>
</reference>
<evidence type="ECO:0000256" key="1">
    <source>
        <dbReference type="PROSITE-ProRule" id="PRU00047"/>
    </source>
</evidence>
<dbReference type="GO" id="GO:0004190">
    <property type="term" value="F:aspartic-type endopeptidase activity"/>
    <property type="evidence" value="ECO:0007669"/>
    <property type="project" value="InterPro"/>
</dbReference>
<name>A0A151IMF5_9HYME</name>
<dbReference type="GO" id="GO:0003676">
    <property type="term" value="F:nucleic acid binding"/>
    <property type="evidence" value="ECO:0007669"/>
    <property type="project" value="InterPro"/>
</dbReference>
<dbReference type="InterPro" id="IPR001969">
    <property type="entry name" value="Aspartic_peptidase_AS"/>
</dbReference>
<organism evidence="6 7">
    <name type="scientific">Cyphomyrmex costatus</name>
    <dbReference type="NCBI Taxonomy" id="456900"/>
    <lineage>
        <taxon>Eukaryota</taxon>
        <taxon>Metazoa</taxon>
        <taxon>Ecdysozoa</taxon>
        <taxon>Arthropoda</taxon>
        <taxon>Hexapoda</taxon>
        <taxon>Insecta</taxon>
        <taxon>Pterygota</taxon>
        <taxon>Neoptera</taxon>
        <taxon>Endopterygota</taxon>
        <taxon>Hymenoptera</taxon>
        <taxon>Apocrita</taxon>
        <taxon>Aculeata</taxon>
        <taxon>Formicoidea</taxon>
        <taxon>Formicidae</taxon>
        <taxon>Myrmicinae</taxon>
        <taxon>Cyphomyrmex</taxon>
    </lineage>
</organism>
<dbReference type="InterPro" id="IPR001878">
    <property type="entry name" value="Znf_CCHC"/>
</dbReference>
<dbReference type="Gene3D" id="4.10.60.10">
    <property type="entry name" value="Zinc finger, CCHC-type"/>
    <property type="match status" value="1"/>
</dbReference>
<feature type="region of interest" description="Disordered" evidence="3">
    <location>
        <begin position="45"/>
        <end position="71"/>
    </location>
</feature>
<feature type="region of interest" description="Disordered" evidence="3">
    <location>
        <begin position="278"/>
        <end position="305"/>
    </location>
</feature>
<keyword evidence="1" id="KW-0862">Zinc</keyword>
<dbReference type="SUPFAM" id="SSF57756">
    <property type="entry name" value="Retrovirus zinc finger-like domains"/>
    <property type="match status" value="1"/>
</dbReference>
<dbReference type="SMART" id="SM00513">
    <property type="entry name" value="SAP"/>
    <property type="match status" value="1"/>
</dbReference>
<dbReference type="Gene3D" id="1.10.720.30">
    <property type="entry name" value="SAP domain"/>
    <property type="match status" value="1"/>
</dbReference>
<feature type="domain" description="CCHC-type" evidence="4">
    <location>
        <begin position="336"/>
        <end position="352"/>
    </location>
</feature>
<evidence type="ECO:0008006" key="8">
    <source>
        <dbReference type="Google" id="ProtNLM"/>
    </source>
</evidence>